<proteinExistence type="predicted"/>
<feature type="compositionally biased region" description="Basic and acidic residues" evidence="1">
    <location>
        <begin position="47"/>
        <end position="56"/>
    </location>
</feature>
<dbReference type="InterPro" id="IPR016084">
    <property type="entry name" value="Haem_Oase-like_multi-hlx"/>
</dbReference>
<dbReference type="KEGG" id="bgz:XH91_10095"/>
<dbReference type="Pfam" id="PF14518">
    <property type="entry name" value="Haem_oxygenas_2"/>
    <property type="match status" value="1"/>
</dbReference>
<sequence length="1262" mass="138732">MTTFRIHPAIGIARVGNSDDYVIAPETMAGSPATDGTRLTGGLPIRRGTESEPIRSSDLRDASGALKRHAARFRLFSYGDGNPESWPRGDGREVRIGDEIDGRKIADIIWTVHIANKKTNWFVLAESDPQGIESYENGNLPEIRNPSLTQAGAPQPPDKLATLALPDRLRKLVIDPGPRVVSGASAAPVRFDAPTPARYFDGARGAVVDMPDYPKSFPSNGLGPLDCPSGPIDSLGEIQTDSFGRLLVLGGRGPAVAWKIAGKSPLDDDVNNNQWFDDTSDGPVSATIVFEDGGRAAAHGAWVSATDPSFAPQILNVVSMWDDVYDVWVRQLELAPDIFDKTSQAYNPAYKPTFGDQVAPILKSASQQHWVANLSQNGIAAHAALARITETTDPARTSLAGLSAVFRDPSQDQLKNTTLMPLHLGDADQSLLALRQTQHFFLKQWNKGRDYFRPGSGSLGPGEFLDKATLVNCIGGRLSPGIDLTFVMREPALYELPWQTSGAGPFRIRAKPLAYDAGLVRNNAFLGVGYVPRHADQSGLEPGDLSKFLALPWHTDYNSCATHPLDPPVGKVRTLFWSWPAQRPVAVYDASQVNWGPRDLDDSTNVFQLGPQLWSLRGWGTDAADAENWGRYQERKDMLYNWHRIGTVLQSPAIDPPLTHTESGSTVVTTAPDDWYLEVESQLRDTGLTPVVPFPNYATEIPSNLVPQPTQDDAGPTPDSQNPGAVRELFYELLNVDEYPGALRNARHYVDFWLKWAEVFSLDPTVAPYDRTFFPYSPQAIEDRMQLIYQELSDDADLVDPDPLITNVAQMVIRIKQFTPLNLLDGAWLRNIGKAGPTDEVRALLFSIWMDEFGDGEVSKNHCNIYLDLCHSVGFYPSDLSSREFAFDEELLDSAFTVPTFELAISQFTEEYYPEILGMTLQLEWEVLGLKPTRDLLASLGLNPHFYVMHIGIDNAVNGHGRRALDAVLLYLQTIQEAGGTDAVNKAWRRIWNGYVAFGQIGNLGQDLRNLITDPPSLEERMIALIKSKADFGSRNHQAHTLGGTPINELFAVPEQFLQLIKSDLLTPGDWENSRLNQLIQFQTGAMFRVFTDDEIDLLRDYTLSLAGAPKPPPPKGLPPAAAMEAVIKQLKPQQIGAVGHTANSLTDESGVAHTIAWWFDQPPAAFMAALASSRNNVITPGDPAASSFLTNWIAPTGPMGGVFAQMAVESPGMTCRAVVQRWIANGCPAVDQVVRMLRLTTPSTKRRRHKTGRMFGMGSVH</sequence>
<evidence type="ECO:0000313" key="5">
    <source>
        <dbReference type="Proteomes" id="UP000288972"/>
    </source>
</evidence>
<evidence type="ECO:0000313" key="4">
    <source>
        <dbReference type="EMBL" id="QAU45676.1"/>
    </source>
</evidence>
<feature type="region of interest" description="Disordered" evidence="1">
    <location>
        <begin position="699"/>
        <end position="722"/>
    </location>
</feature>
<dbReference type="CDD" id="cd14732">
    <property type="entry name" value="LodA"/>
    <property type="match status" value="1"/>
</dbReference>
<accession>A0AAE5WYY6</accession>
<name>A0AAE5WYY6_9BRAD</name>
<dbReference type="SMART" id="SM01236">
    <property type="entry name" value="Haem_oxygenase_2"/>
    <property type="match status" value="1"/>
</dbReference>
<dbReference type="Gene3D" id="1.20.910.10">
    <property type="entry name" value="Heme oxygenase-like"/>
    <property type="match status" value="1"/>
</dbReference>
<evidence type="ECO:0000259" key="3">
    <source>
        <dbReference type="Pfam" id="PF18417"/>
    </source>
</evidence>
<dbReference type="InterPro" id="IPR033797">
    <property type="entry name" value="LodA"/>
</dbReference>
<dbReference type="GO" id="GO:0031640">
    <property type="term" value="P:killing of cells of another organism"/>
    <property type="evidence" value="ECO:0007669"/>
    <property type="project" value="InterPro"/>
</dbReference>
<feature type="domain" description="L-lysine epsilon oxidase C-terminal" evidence="3">
    <location>
        <begin position="425"/>
        <end position="563"/>
    </location>
</feature>
<gene>
    <name evidence="4" type="ORF">XH91_10095</name>
</gene>
<dbReference type="RefSeq" id="WP_128950454.1">
    <property type="nucleotide sequence ID" value="NZ_CP030053.1"/>
</dbReference>
<protein>
    <recommendedName>
        <fullName evidence="6">Tyrosinase copper-binding domain-containing protein</fullName>
    </recommendedName>
</protein>
<dbReference type="AlphaFoldDB" id="A0AAE5WYY6"/>
<feature type="domain" description="L-Lysine epsilon oxidase N-terminal" evidence="2">
    <location>
        <begin position="7"/>
        <end position="303"/>
    </location>
</feature>
<evidence type="ECO:0000256" key="1">
    <source>
        <dbReference type="SAM" id="MobiDB-lite"/>
    </source>
</evidence>
<evidence type="ECO:0000259" key="2">
    <source>
        <dbReference type="Pfam" id="PF17990"/>
    </source>
</evidence>
<dbReference type="InterPro" id="IPR041173">
    <property type="entry name" value="LodA_C"/>
</dbReference>
<dbReference type="GO" id="GO:1900191">
    <property type="term" value="P:negative regulation of single-species biofilm formation"/>
    <property type="evidence" value="ECO:0007669"/>
    <property type="project" value="InterPro"/>
</dbReference>
<feature type="region of interest" description="Disordered" evidence="1">
    <location>
        <begin position="27"/>
        <end position="56"/>
    </location>
</feature>
<evidence type="ECO:0008006" key="6">
    <source>
        <dbReference type="Google" id="ProtNLM"/>
    </source>
</evidence>
<dbReference type="InterPro" id="IPR041168">
    <property type="entry name" value="LodA_N"/>
</dbReference>
<dbReference type="Pfam" id="PF17990">
    <property type="entry name" value="LodA_N"/>
    <property type="match status" value="1"/>
</dbReference>
<feature type="compositionally biased region" description="Polar residues" evidence="1">
    <location>
        <begin position="701"/>
        <end position="711"/>
    </location>
</feature>
<organism evidence="4 5">
    <name type="scientific">Bradyrhizobium guangzhouense</name>
    <dbReference type="NCBI Taxonomy" id="1325095"/>
    <lineage>
        <taxon>Bacteria</taxon>
        <taxon>Pseudomonadati</taxon>
        <taxon>Pseudomonadota</taxon>
        <taxon>Alphaproteobacteria</taxon>
        <taxon>Hyphomicrobiales</taxon>
        <taxon>Nitrobacteraceae</taxon>
        <taxon>Bradyrhizobium</taxon>
    </lineage>
</organism>
<dbReference type="GO" id="GO:0033736">
    <property type="term" value="F:L-lysine 6-oxidase activity"/>
    <property type="evidence" value="ECO:0007669"/>
    <property type="project" value="InterPro"/>
</dbReference>
<dbReference type="EMBL" id="CP030053">
    <property type="protein sequence ID" value="QAU45676.1"/>
    <property type="molecule type" value="Genomic_DNA"/>
</dbReference>
<reference evidence="4 5" key="1">
    <citation type="submission" date="2018-06" db="EMBL/GenBank/DDBJ databases">
        <title>Comparative genomics of rhizobia nodulating Arachis hypogaea in China.</title>
        <authorList>
            <person name="Li Y."/>
        </authorList>
    </citation>
    <scope>NUCLEOTIDE SEQUENCE [LARGE SCALE GENOMIC DNA]</scope>
    <source>
        <strain evidence="4 5">CCBAU 51670</strain>
    </source>
</reference>
<dbReference type="Pfam" id="PF18417">
    <property type="entry name" value="LodA_C"/>
    <property type="match status" value="1"/>
</dbReference>
<dbReference type="Proteomes" id="UP000288972">
    <property type="component" value="Chromosome"/>
</dbReference>